<dbReference type="PROSITE" id="PS00211">
    <property type="entry name" value="ABC_TRANSPORTER_1"/>
    <property type="match status" value="2"/>
</dbReference>
<dbReference type="InterPro" id="IPR017871">
    <property type="entry name" value="ABC_transporter-like_CS"/>
</dbReference>
<dbReference type="Pfam" id="PF08352">
    <property type="entry name" value="oligo_HPY"/>
    <property type="match status" value="2"/>
</dbReference>
<keyword evidence="6" id="KW-0677">Repeat</keyword>
<keyword evidence="10" id="KW-1278">Translocase</keyword>
<dbReference type="CDD" id="cd03257">
    <property type="entry name" value="ABC_NikE_OppD_transporters"/>
    <property type="match status" value="2"/>
</dbReference>
<feature type="domain" description="ABC transporter" evidence="17">
    <location>
        <begin position="6"/>
        <end position="256"/>
    </location>
</feature>
<accession>A0ABS3J6A7</accession>
<dbReference type="PANTHER" id="PTHR43776">
    <property type="entry name" value="TRANSPORT ATP-BINDING PROTEIN"/>
    <property type="match status" value="1"/>
</dbReference>
<dbReference type="InterPro" id="IPR003593">
    <property type="entry name" value="AAA+_ATPase"/>
</dbReference>
<sequence length="611" mass="66065">MNEPVVRVEDLSVAFSARGAWRSVVAGVSFAIGRRETLALVGESGSGKSVTALAMMRLLPRGATRTTGRVLLHGRDLVALPEAGMRAMRGNALAMIFQEPMTSLNPSLTVGDQISEVLRQHRRMRFAQAKAETLHLFDKVRIPAADRRFGEYPHQLSGGMRQRVMIAMALACRPKLLIADEPTTALDVTIQAEILALIRRLQEEEDLAVLFITHDMGVVAELADRTAVMSAGAIVESAETARLFAAPREAHTRMLLSAVPRLGSMRGIRRPARFPLAGAAGGEAVAEEDVNGGPAATPDGTGLPDAGAPPLLKVRGLTVRFDSSSGFFGRSTARVHAVEDVSFDIRPGETLALVGESGCGKSSTGRAILRLVRAHSGAVEFAGRDVLALPKSDLGFLRRDVQMIFQDPFASLDPRMRIGAAIAEPMLVHGVASRRTVPERVAELLAEVGLEAAMADRWPHEFSGGQRQRICIARALGLAPKLIIADEAVSALDASIKAQIVNLMLDLQRDLGLAFLFISHDMAVVERISHRVAVMYRGEIVEIGPRAAIFENPQHAYTRRLLAAVPVPDPAHRGLRRIFDDADPQPPLRAMGDPPVRRRWRTVAPGHAVQV</sequence>
<keyword evidence="5" id="KW-0997">Cell inner membrane</keyword>
<comment type="subunit">
    <text evidence="2">The complex is composed of two ATP-binding proteins (GsiA), two transmembrane proteins (GsiC and GsiD) and a solute-binding protein (GsiB).</text>
</comment>
<keyword evidence="3" id="KW-0813">Transport</keyword>
<evidence type="ECO:0000256" key="8">
    <source>
        <dbReference type="ARBA" id="ARBA00022801"/>
    </source>
</evidence>
<keyword evidence="4" id="KW-1003">Cell membrane</keyword>
<dbReference type="EC" id="7.4.2.10" evidence="14"/>
<dbReference type="GO" id="GO:0005524">
    <property type="term" value="F:ATP binding"/>
    <property type="evidence" value="ECO:0007669"/>
    <property type="project" value="UniProtKB-KW"/>
</dbReference>
<evidence type="ECO:0000256" key="10">
    <source>
        <dbReference type="ARBA" id="ARBA00022967"/>
    </source>
</evidence>
<evidence type="ECO:0000256" key="14">
    <source>
        <dbReference type="ARBA" id="ARBA00039050"/>
    </source>
</evidence>
<evidence type="ECO:0000256" key="1">
    <source>
        <dbReference type="ARBA" id="ARBA00004417"/>
    </source>
</evidence>
<evidence type="ECO:0000256" key="12">
    <source>
        <dbReference type="ARBA" id="ARBA00037530"/>
    </source>
</evidence>
<comment type="caution">
    <text evidence="18">The sequence shown here is derived from an EMBL/GenBank/DDBJ whole genome shotgun (WGS) entry which is preliminary data.</text>
</comment>
<dbReference type="PANTHER" id="PTHR43776:SF15">
    <property type="entry name" value="GLUTATHIONE IMPORT ATP-BINDING PROTEIN GSIA"/>
    <property type="match status" value="1"/>
</dbReference>
<comment type="similarity">
    <text evidence="13">Belongs to the ABC transporter superfamily. Glutathione importer (TC 3.A.1.5.11) family.</text>
</comment>
<keyword evidence="9 18" id="KW-0067">ATP-binding</keyword>
<evidence type="ECO:0000256" key="6">
    <source>
        <dbReference type="ARBA" id="ARBA00022737"/>
    </source>
</evidence>
<evidence type="ECO:0000313" key="19">
    <source>
        <dbReference type="Proteomes" id="UP000664288"/>
    </source>
</evidence>
<evidence type="ECO:0000256" key="11">
    <source>
        <dbReference type="ARBA" id="ARBA00023136"/>
    </source>
</evidence>
<dbReference type="Gene3D" id="3.40.50.300">
    <property type="entry name" value="P-loop containing nucleotide triphosphate hydrolases"/>
    <property type="match status" value="2"/>
</dbReference>
<reference evidence="18 19" key="1">
    <citation type="submission" date="2021-03" db="EMBL/GenBank/DDBJ databases">
        <title>Whole genome sequence of Jiella sp. MQZ13P-4.</title>
        <authorList>
            <person name="Tuo L."/>
        </authorList>
    </citation>
    <scope>NUCLEOTIDE SEQUENCE [LARGE SCALE GENOMIC DNA]</scope>
    <source>
        <strain evidence="18 19">MQZ13P-4</strain>
    </source>
</reference>
<comment type="function">
    <text evidence="12">Part of the ABC transporter complex GsiABCD involved in glutathione import. Responsible for energy coupling to the transport system.</text>
</comment>
<dbReference type="InterPro" id="IPR013563">
    <property type="entry name" value="Oligopep_ABC_C"/>
</dbReference>
<evidence type="ECO:0000313" key="18">
    <source>
        <dbReference type="EMBL" id="MBO0905194.1"/>
    </source>
</evidence>
<dbReference type="NCBIfam" id="NF007739">
    <property type="entry name" value="PRK10419.1"/>
    <property type="match status" value="2"/>
</dbReference>
<keyword evidence="11" id="KW-0472">Membrane</keyword>
<keyword evidence="8" id="KW-0378">Hydrolase</keyword>
<evidence type="ECO:0000256" key="16">
    <source>
        <dbReference type="ARBA" id="ARBA00047640"/>
    </source>
</evidence>
<evidence type="ECO:0000256" key="5">
    <source>
        <dbReference type="ARBA" id="ARBA00022519"/>
    </source>
</evidence>
<dbReference type="InterPro" id="IPR050319">
    <property type="entry name" value="ABC_transp_ATP-bind"/>
</dbReference>
<dbReference type="NCBIfam" id="NF008453">
    <property type="entry name" value="PRK11308.1"/>
    <property type="match status" value="2"/>
</dbReference>
<name>A0ABS3J6A7_9HYPH</name>
<feature type="domain" description="ABC transporter" evidence="17">
    <location>
        <begin position="319"/>
        <end position="562"/>
    </location>
</feature>
<organism evidence="18 19">
    <name type="scientific">Jiella sonneratiae</name>
    <dbReference type="NCBI Taxonomy" id="2816856"/>
    <lineage>
        <taxon>Bacteria</taxon>
        <taxon>Pseudomonadati</taxon>
        <taxon>Pseudomonadota</taxon>
        <taxon>Alphaproteobacteria</taxon>
        <taxon>Hyphomicrobiales</taxon>
        <taxon>Aurantimonadaceae</taxon>
        <taxon>Jiella</taxon>
    </lineage>
</organism>
<evidence type="ECO:0000256" key="4">
    <source>
        <dbReference type="ARBA" id="ARBA00022475"/>
    </source>
</evidence>
<evidence type="ECO:0000256" key="9">
    <source>
        <dbReference type="ARBA" id="ARBA00022840"/>
    </source>
</evidence>
<dbReference type="SUPFAM" id="SSF52540">
    <property type="entry name" value="P-loop containing nucleoside triphosphate hydrolases"/>
    <property type="match status" value="2"/>
</dbReference>
<protein>
    <recommendedName>
        <fullName evidence="15">Glutathione import ATP-binding protein GsiA</fullName>
        <ecNumber evidence="14">7.4.2.10</ecNumber>
    </recommendedName>
</protein>
<keyword evidence="19" id="KW-1185">Reference proteome</keyword>
<dbReference type="InterPro" id="IPR003439">
    <property type="entry name" value="ABC_transporter-like_ATP-bd"/>
</dbReference>
<dbReference type="EMBL" id="JAFMPY010000018">
    <property type="protein sequence ID" value="MBO0905194.1"/>
    <property type="molecule type" value="Genomic_DNA"/>
</dbReference>
<dbReference type="RefSeq" id="WP_207351832.1">
    <property type="nucleotide sequence ID" value="NZ_JAFMPY010000018.1"/>
</dbReference>
<proteinExistence type="inferred from homology"/>
<dbReference type="PROSITE" id="PS50893">
    <property type="entry name" value="ABC_TRANSPORTER_2"/>
    <property type="match status" value="2"/>
</dbReference>
<keyword evidence="7" id="KW-0547">Nucleotide-binding</keyword>
<evidence type="ECO:0000256" key="15">
    <source>
        <dbReference type="ARBA" id="ARBA00041187"/>
    </source>
</evidence>
<evidence type="ECO:0000259" key="17">
    <source>
        <dbReference type="PROSITE" id="PS50893"/>
    </source>
</evidence>
<dbReference type="SMART" id="SM00382">
    <property type="entry name" value="AAA"/>
    <property type="match status" value="2"/>
</dbReference>
<evidence type="ECO:0000256" key="2">
    <source>
        <dbReference type="ARBA" id="ARBA00011469"/>
    </source>
</evidence>
<comment type="catalytic activity">
    <reaction evidence="16">
        <text>glutathione(out) + ATP + H2O = glutathione(in) + ADP + phosphate + H(+)</text>
        <dbReference type="Rhea" id="RHEA:29791"/>
        <dbReference type="ChEBI" id="CHEBI:15377"/>
        <dbReference type="ChEBI" id="CHEBI:15378"/>
        <dbReference type="ChEBI" id="CHEBI:30616"/>
        <dbReference type="ChEBI" id="CHEBI:43474"/>
        <dbReference type="ChEBI" id="CHEBI:57925"/>
        <dbReference type="ChEBI" id="CHEBI:456216"/>
        <dbReference type="EC" id="7.4.2.10"/>
    </reaction>
</comment>
<gene>
    <name evidence="18" type="ORF">J1C47_16230</name>
</gene>
<evidence type="ECO:0000256" key="7">
    <source>
        <dbReference type="ARBA" id="ARBA00022741"/>
    </source>
</evidence>
<dbReference type="Proteomes" id="UP000664288">
    <property type="component" value="Unassembled WGS sequence"/>
</dbReference>
<dbReference type="InterPro" id="IPR027417">
    <property type="entry name" value="P-loop_NTPase"/>
</dbReference>
<dbReference type="Pfam" id="PF00005">
    <property type="entry name" value="ABC_tran"/>
    <property type="match status" value="2"/>
</dbReference>
<evidence type="ECO:0000256" key="13">
    <source>
        <dbReference type="ARBA" id="ARBA00038416"/>
    </source>
</evidence>
<comment type="subcellular location">
    <subcellularLocation>
        <location evidence="1">Cell inner membrane</location>
        <topology evidence="1">Peripheral membrane protein</topology>
    </subcellularLocation>
</comment>
<evidence type="ECO:0000256" key="3">
    <source>
        <dbReference type="ARBA" id="ARBA00022448"/>
    </source>
</evidence>